<feature type="transmembrane region" description="Helical" evidence="7">
    <location>
        <begin position="196"/>
        <end position="216"/>
    </location>
</feature>
<feature type="transmembrane region" description="Helical" evidence="7">
    <location>
        <begin position="309"/>
        <end position="331"/>
    </location>
</feature>
<feature type="transmembrane region" description="Helical" evidence="7">
    <location>
        <begin position="373"/>
        <end position="394"/>
    </location>
</feature>
<keyword evidence="5" id="KW-0406">Ion transport</keyword>
<evidence type="ECO:0000313" key="10">
    <source>
        <dbReference type="EMBL" id="SFD37241.1"/>
    </source>
</evidence>
<protein>
    <submittedName>
        <fullName evidence="9">Kef-type K+ transport system, membrane component KefB</fullName>
    </submittedName>
</protein>
<evidence type="ECO:0000256" key="2">
    <source>
        <dbReference type="ARBA" id="ARBA00022448"/>
    </source>
</evidence>
<evidence type="ECO:0000259" key="8">
    <source>
        <dbReference type="Pfam" id="PF00999"/>
    </source>
</evidence>
<comment type="subcellular location">
    <subcellularLocation>
        <location evidence="1">Membrane</location>
        <topology evidence="1">Multi-pass membrane protein</topology>
    </subcellularLocation>
</comment>
<dbReference type="Proteomes" id="UP000199690">
    <property type="component" value="Unassembled WGS sequence"/>
</dbReference>
<organism evidence="9 12">
    <name type="scientific">Saccharopolyspora kobensis</name>
    <dbReference type="NCBI Taxonomy" id="146035"/>
    <lineage>
        <taxon>Bacteria</taxon>
        <taxon>Bacillati</taxon>
        <taxon>Actinomycetota</taxon>
        <taxon>Actinomycetes</taxon>
        <taxon>Pseudonocardiales</taxon>
        <taxon>Pseudonocardiaceae</taxon>
        <taxon>Saccharopolyspora</taxon>
    </lineage>
</organism>
<evidence type="ECO:0000313" key="9">
    <source>
        <dbReference type="EMBL" id="SEG92386.1"/>
    </source>
</evidence>
<name>A0A1H6E5Z7_9PSEU</name>
<gene>
    <name evidence="9" type="ORF">SAMN02982929_05545</name>
    <name evidence="10" type="ORF">SAMN05216506_10474</name>
</gene>
<evidence type="ECO:0000313" key="11">
    <source>
        <dbReference type="Proteomes" id="UP000199690"/>
    </source>
</evidence>
<dbReference type="PANTHER" id="PTHR32468:SF0">
    <property type="entry name" value="K(+)_H(+) ANTIPORTER 1"/>
    <property type="match status" value="1"/>
</dbReference>
<feature type="transmembrane region" description="Helical" evidence="7">
    <location>
        <begin position="66"/>
        <end position="86"/>
    </location>
</feature>
<evidence type="ECO:0000256" key="5">
    <source>
        <dbReference type="ARBA" id="ARBA00023065"/>
    </source>
</evidence>
<proteinExistence type="predicted"/>
<reference evidence="9" key="2">
    <citation type="submission" date="2016-10" db="EMBL/GenBank/DDBJ databases">
        <authorList>
            <person name="de Groot N.N."/>
        </authorList>
    </citation>
    <scope>NUCLEOTIDE SEQUENCE [LARGE SCALE GENOMIC DNA]</scope>
    <source>
        <strain evidence="9">ATCC 20501</strain>
    </source>
</reference>
<evidence type="ECO:0000256" key="3">
    <source>
        <dbReference type="ARBA" id="ARBA00022692"/>
    </source>
</evidence>
<dbReference type="GO" id="GO:0016020">
    <property type="term" value="C:membrane"/>
    <property type="evidence" value="ECO:0007669"/>
    <property type="project" value="UniProtKB-SubCell"/>
</dbReference>
<feature type="transmembrane region" description="Helical" evidence="7">
    <location>
        <begin position="343"/>
        <end position="367"/>
    </location>
</feature>
<dbReference type="Proteomes" id="UP000236729">
    <property type="component" value="Unassembled WGS sequence"/>
</dbReference>
<keyword evidence="3 7" id="KW-0812">Transmembrane</keyword>
<dbReference type="InterPro" id="IPR038770">
    <property type="entry name" value="Na+/solute_symporter_sf"/>
</dbReference>
<keyword evidence="11" id="KW-1185">Reference proteome</keyword>
<feature type="transmembrane region" description="Helical" evidence="7">
    <location>
        <begin position="6"/>
        <end position="23"/>
    </location>
</feature>
<dbReference type="AlphaFoldDB" id="A0A1H6E5Z7"/>
<accession>A0A1H6E5Z7</accession>
<reference evidence="11 12" key="1">
    <citation type="submission" date="2016-10" db="EMBL/GenBank/DDBJ databases">
        <authorList>
            <person name="Varghese N."/>
            <person name="Submissions S."/>
        </authorList>
    </citation>
    <scope>NUCLEOTIDE SEQUENCE [LARGE SCALE GENOMIC DNA]</scope>
    <source>
        <strain evidence="12">ATCC 20501</strain>
        <strain evidence="10 11">CGMCC 4.3529</strain>
    </source>
</reference>
<feature type="transmembrane region" description="Helical" evidence="7">
    <location>
        <begin position="165"/>
        <end position="190"/>
    </location>
</feature>
<dbReference type="Pfam" id="PF00999">
    <property type="entry name" value="Na_H_Exchanger"/>
    <property type="match status" value="1"/>
</dbReference>
<keyword evidence="4 7" id="KW-1133">Transmembrane helix</keyword>
<evidence type="ECO:0000256" key="4">
    <source>
        <dbReference type="ARBA" id="ARBA00022989"/>
    </source>
</evidence>
<sequence length="414" mass="43607">METHQIITLLVGLALIIALARLLGALFRRLGQPSVIGEVLAGILVGPTLFDGAVSDALFPTDTRPLLWALANIGVALFMFVVGLELDQRLLRASARTATAVSLASTVVPFALGAALAAFLLTRHPTENPVVFVLFLGTSMAVTAFPVLARILTDLRMTRTPLGTLAMTTAAIGDLLAWLLLACVLALAGAGGANPWMIALLVPYTAVMLWVVRPLLRRIFATTKDLTPTVLAVVSAGALLSGAATEWMGLHLIFGAFVFGLAIPRDGTEALREQLHDRIAGFNSVLLLPVFFIVAGLKVDLSAVDLAGFGELLLILLVAIGGKVGGTFAAARLRGIEGRQSIALAFLMNTRGLTELIVLNVGLLLGIIDERLYTLLVVMAVVTTALTGPLLRLIDPATGDRSATAEEFLSGGRR</sequence>
<evidence type="ECO:0000256" key="1">
    <source>
        <dbReference type="ARBA" id="ARBA00004141"/>
    </source>
</evidence>
<dbReference type="InterPro" id="IPR006153">
    <property type="entry name" value="Cation/H_exchanger_TM"/>
</dbReference>
<feature type="transmembrane region" description="Helical" evidence="7">
    <location>
        <begin position="98"/>
        <end position="120"/>
    </location>
</feature>
<dbReference type="InterPro" id="IPR050794">
    <property type="entry name" value="CPA2_transporter"/>
</dbReference>
<dbReference type="EMBL" id="FNVB01000009">
    <property type="protein sequence ID" value="SEG92386.1"/>
    <property type="molecule type" value="Genomic_DNA"/>
</dbReference>
<dbReference type="SMR" id="A0A1H6E5Z7"/>
<feature type="transmembrane region" description="Helical" evidence="7">
    <location>
        <begin position="132"/>
        <end position="153"/>
    </location>
</feature>
<dbReference type="Gene3D" id="1.20.1530.20">
    <property type="match status" value="1"/>
</dbReference>
<keyword evidence="6 7" id="KW-0472">Membrane</keyword>
<evidence type="ECO:0000313" key="12">
    <source>
        <dbReference type="Proteomes" id="UP000236729"/>
    </source>
</evidence>
<accession>A0A1I1RSI7</accession>
<feature type="transmembrane region" description="Helical" evidence="7">
    <location>
        <begin position="279"/>
        <end position="297"/>
    </location>
</feature>
<feature type="domain" description="Cation/H+ exchanger transmembrane" evidence="8">
    <location>
        <begin position="18"/>
        <end position="392"/>
    </location>
</feature>
<evidence type="ECO:0000256" key="7">
    <source>
        <dbReference type="SAM" id="Phobius"/>
    </source>
</evidence>
<dbReference type="RefSeq" id="WP_093351406.1">
    <property type="nucleotide sequence ID" value="NZ_FNVB01000009.1"/>
</dbReference>
<feature type="transmembrane region" description="Helical" evidence="7">
    <location>
        <begin position="35"/>
        <end position="54"/>
    </location>
</feature>
<dbReference type="EMBL" id="FOME01000004">
    <property type="protein sequence ID" value="SFD37241.1"/>
    <property type="molecule type" value="Genomic_DNA"/>
</dbReference>
<dbReference type="PANTHER" id="PTHR32468">
    <property type="entry name" value="CATION/H + ANTIPORTER"/>
    <property type="match status" value="1"/>
</dbReference>
<dbReference type="GO" id="GO:0015297">
    <property type="term" value="F:antiporter activity"/>
    <property type="evidence" value="ECO:0007669"/>
    <property type="project" value="InterPro"/>
</dbReference>
<dbReference type="GO" id="GO:1902600">
    <property type="term" value="P:proton transmembrane transport"/>
    <property type="evidence" value="ECO:0007669"/>
    <property type="project" value="InterPro"/>
</dbReference>
<evidence type="ECO:0000256" key="6">
    <source>
        <dbReference type="ARBA" id="ARBA00023136"/>
    </source>
</evidence>
<keyword evidence="2" id="KW-0813">Transport</keyword>